<sequence>MDYVHVNVEELIVDQFKCKAKQQATALPFPNLDKIVRADGMITLATKTDKDAPGMKRAKCTTRNTSPPPLACSTTSTAQFHPTVVPALTSPHFLKIDQRAQVHE</sequence>
<protein>
    <submittedName>
        <fullName evidence="2">Uncharacterized protein</fullName>
    </submittedName>
</protein>
<evidence type="ECO:0000256" key="1">
    <source>
        <dbReference type="SAM" id="MobiDB-lite"/>
    </source>
</evidence>
<evidence type="ECO:0000313" key="2">
    <source>
        <dbReference type="EMBL" id="MCD9644516.1"/>
    </source>
</evidence>
<dbReference type="Proteomes" id="UP000823775">
    <property type="component" value="Unassembled WGS sequence"/>
</dbReference>
<accession>A0ABS8VBC9</accession>
<feature type="region of interest" description="Disordered" evidence="1">
    <location>
        <begin position="50"/>
        <end position="74"/>
    </location>
</feature>
<gene>
    <name evidence="2" type="ORF">HAX54_032771</name>
</gene>
<name>A0ABS8VBC9_DATST</name>
<proteinExistence type="predicted"/>
<reference evidence="2 3" key="1">
    <citation type="journal article" date="2021" name="BMC Genomics">
        <title>Datura genome reveals duplications of psychoactive alkaloid biosynthetic genes and high mutation rate following tissue culture.</title>
        <authorList>
            <person name="Rajewski A."/>
            <person name="Carter-House D."/>
            <person name="Stajich J."/>
            <person name="Litt A."/>
        </authorList>
    </citation>
    <scope>NUCLEOTIDE SEQUENCE [LARGE SCALE GENOMIC DNA]</scope>
    <source>
        <strain evidence="2">AR-01</strain>
    </source>
</reference>
<keyword evidence="3" id="KW-1185">Reference proteome</keyword>
<comment type="caution">
    <text evidence="2">The sequence shown here is derived from an EMBL/GenBank/DDBJ whole genome shotgun (WGS) entry which is preliminary data.</text>
</comment>
<dbReference type="EMBL" id="JACEIK010004177">
    <property type="protein sequence ID" value="MCD9644516.1"/>
    <property type="molecule type" value="Genomic_DNA"/>
</dbReference>
<organism evidence="2 3">
    <name type="scientific">Datura stramonium</name>
    <name type="common">Jimsonweed</name>
    <name type="synonym">Common thornapple</name>
    <dbReference type="NCBI Taxonomy" id="4076"/>
    <lineage>
        <taxon>Eukaryota</taxon>
        <taxon>Viridiplantae</taxon>
        <taxon>Streptophyta</taxon>
        <taxon>Embryophyta</taxon>
        <taxon>Tracheophyta</taxon>
        <taxon>Spermatophyta</taxon>
        <taxon>Magnoliopsida</taxon>
        <taxon>eudicotyledons</taxon>
        <taxon>Gunneridae</taxon>
        <taxon>Pentapetalae</taxon>
        <taxon>asterids</taxon>
        <taxon>lamiids</taxon>
        <taxon>Solanales</taxon>
        <taxon>Solanaceae</taxon>
        <taxon>Solanoideae</taxon>
        <taxon>Datureae</taxon>
        <taxon>Datura</taxon>
    </lineage>
</organism>
<feature type="non-terminal residue" evidence="2">
    <location>
        <position position="104"/>
    </location>
</feature>
<evidence type="ECO:0000313" key="3">
    <source>
        <dbReference type="Proteomes" id="UP000823775"/>
    </source>
</evidence>